<evidence type="ECO:0000256" key="4">
    <source>
        <dbReference type="SAM" id="MobiDB-lite"/>
    </source>
</evidence>
<dbReference type="InterPro" id="IPR036427">
    <property type="entry name" value="Bromodomain-like_sf"/>
</dbReference>
<keyword evidence="3" id="KW-0175">Coiled coil</keyword>
<dbReference type="AlphaFoldDB" id="A0A2P6NBI4"/>
<evidence type="ECO:0000256" key="1">
    <source>
        <dbReference type="ARBA" id="ARBA00023117"/>
    </source>
</evidence>
<feature type="compositionally biased region" description="Basic and acidic residues" evidence="4">
    <location>
        <begin position="387"/>
        <end position="398"/>
    </location>
</feature>
<evidence type="ECO:0000256" key="3">
    <source>
        <dbReference type="SAM" id="Coils"/>
    </source>
</evidence>
<dbReference type="Proteomes" id="UP000241769">
    <property type="component" value="Unassembled WGS sequence"/>
</dbReference>
<dbReference type="PROSITE" id="PS50014">
    <property type="entry name" value="BROMODOMAIN_2"/>
    <property type="match status" value="1"/>
</dbReference>
<proteinExistence type="predicted"/>
<evidence type="ECO:0000256" key="2">
    <source>
        <dbReference type="PROSITE-ProRule" id="PRU00035"/>
    </source>
</evidence>
<dbReference type="OrthoDB" id="1742084at2759"/>
<feature type="domain" description="Myb-like" evidence="6">
    <location>
        <begin position="1"/>
        <end position="70"/>
    </location>
</feature>
<evidence type="ECO:0000259" key="5">
    <source>
        <dbReference type="PROSITE" id="PS50014"/>
    </source>
</evidence>
<dbReference type="SMART" id="SM00297">
    <property type="entry name" value="BROMO"/>
    <property type="match status" value="1"/>
</dbReference>
<feature type="domain" description="Bromo" evidence="5">
    <location>
        <begin position="229"/>
        <end position="299"/>
    </location>
</feature>
<name>A0A2P6NBI4_9EUKA</name>
<keyword evidence="8" id="KW-1185">Reference proteome</keyword>
<dbReference type="STRING" id="1890364.A0A2P6NBI4"/>
<dbReference type="PROSITE" id="PS50090">
    <property type="entry name" value="MYB_LIKE"/>
    <property type="match status" value="1"/>
</dbReference>
<feature type="coiled-coil region" evidence="3">
    <location>
        <begin position="100"/>
        <end position="127"/>
    </location>
</feature>
<dbReference type="Gene3D" id="1.20.920.10">
    <property type="entry name" value="Bromodomain-like"/>
    <property type="match status" value="1"/>
</dbReference>
<gene>
    <name evidence="7" type="ORF">PROFUN_04551</name>
</gene>
<feature type="region of interest" description="Disordered" evidence="4">
    <location>
        <begin position="140"/>
        <end position="215"/>
    </location>
</feature>
<comment type="caution">
    <text evidence="7">The sequence shown here is derived from an EMBL/GenBank/DDBJ whole genome shotgun (WGS) entry which is preliminary data.</text>
</comment>
<keyword evidence="1 2" id="KW-0103">Bromodomain</keyword>
<dbReference type="PRINTS" id="PR00503">
    <property type="entry name" value="BROMODOMAIN"/>
</dbReference>
<dbReference type="GO" id="GO:0035267">
    <property type="term" value="C:NuA4 histone acetyltransferase complex"/>
    <property type="evidence" value="ECO:0007669"/>
    <property type="project" value="TreeGrafter"/>
</dbReference>
<dbReference type="CDD" id="cd04369">
    <property type="entry name" value="Bromodomain"/>
    <property type="match status" value="1"/>
</dbReference>
<reference evidence="7 8" key="1">
    <citation type="journal article" date="2018" name="Genome Biol. Evol.">
        <title>Multiple Roots of Fruiting Body Formation in Amoebozoa.</title>
        <authorList>
            <person name="Hillmann F."/>
            <person name="Forbes G."/>
            <person name="Novohradska S."/>
            <person name="Ferling I."/>
            <person name="Riege K."/>
            <person name="Groth M."/>
            <person name="Westermann M."/>
            <person name="Marz M."/>
            <person name="Spaller T."/>
            <person name="Winckler T."/>
            <person name="Schaap P."/>
            <person name="Glockner G."/>
        </authorList>
    </citation>
    <scope>NUCLEOTIDE SEQUENCE [LARGE SCALE GENOMIC DNA]</scope>
    <source>
        <strain evidence="7 8">Jena</strain>
    </source>
</reference>
<feature type="region of interest" description="Disordered" evidence="4">
    <location>
        <begin position="356"/>
        <end position="411"/>
    </location>
</feature>
<dbReference type="InParanoid" id="A0A2P6NBI4"/>
<dbReference type="PANTHER" id="PTHR15398">
    <property type="entry name" value="BROMODOMAIN-CONTAINING PROTEIN 8"/>
    <property type="match status" value="1"/>
</dbReference>
<dbReference type="CDD" id="cd00167">
    <property type="entry name" value="SANT"/>
    <property type="match status" value="1"/>
</dbReference>
<organism evidence="7 8">
    <name type="scientific">Planoprotostelium fungivorum</name>
    <dbReference type="NCBI Taxonomy" id="1890364"/>
    <lineage>
        <taxon>Eukaryota</taxon>
        <taxon>Amoebozoa</taxon>
        <taxon>Evosea</taxon>
        <taxon>Variosea</taxon>
        <taxon>Cavosteliida</taxon>
        <taxon>Cavosteliaceae</taxon>
        <taxon>Planoprotostelium</taxon>
    </lineage>
</organism>
<evidence type="ECO:0000313" key="8">
    <source>
        <dbReference type="Proteomes" id="UP000241769"/>
    </source>
</evidence>
<dbReference type="InterPro" id="IPR001487">
    <property type="entry name" value="Bromodomain"/>
</dbReference>
<dbReference type="Pfam" id="PF00439">
    <property type="entry name" value="Bromodomain"/>
    <property type="match status" value="1"/>
</dbReference>
<evidence type="ECO:0000259" key="6">
    <source>
        <dbReference type="PROSITE" id="PS50090"/>
    </source>
</evidence>
<dbReference type="SUPFAM" id="SSF47370">
    <property type="entry name" value="Bromodomain"/>
    <property type="match status" value="1"/>
</dbReference>
<feature type="compositionally biased region" description="Acidic residues" evidence="4">
    <location>
        <begin position="363"/>
        <end position="379"/>
    </location>
</feature>
<dbReference type="InterPro" id="IPR001005">
    <property type="entry name" value="SANT/Myb"/>
</dbReference>
<evidence type="ECO:0000313" key="7">
    <source>
        <dbReference type="EMBL" id="PRP81316.1"/>
    </source>
</evidence>
<feature type="compositionally biased region" description="Basic residues" evidence="4">
    <location>
        <begin position="399"/>
        <end position="411"/>
    </location>
</feature>
<dbReference type="PANTHER" id="PTHR15398:SF4">
    <property type="entry name" value="BROMODOMAIN-CONTAINING PROTEIN 8 ISOFORM X1"/>
    <property type="match status" value="1"/>
</dbReference>
<dbReference type="EMBL" id="MDYQ01000128">
    <property type="protein sequence ID" value="PRP81316.1"/>
    <property type="molecule type" value="Genomic_DNA"/>
</dbReference>
<protein>
    <submittedName>
        <fullName evidence="7">Bromodomain-containing protein</fullName>
    </submittedName>
</protein>
<accession>A0A2P6NBI4</accession>
<sequence>MKDGWTTEEVLLLLHSVEKHGEDAWSTVSDVMKAYIEKCNSLKKGDESELIRDPQIFTQSRCNRKYSEVISELKPSNGGKLESPSKGKKRAEDKYKTERMDELKKMIEEQELQIRKLRLEISEINSGRWDEKLGIVKEEHSGDDAPIHSRTRSLSNTKMSPVKDNGSLNRSRSSSMKRKTDEIPSVPSTPEIPTPGGGKRLLKKTPSKNTPTLSPDMTKKMEKIIQMLIEHKHGYVFRYPVTNEEAPDYDRIIKRRMDLSTIQANLAEGKIGSVVEFWRDLLLMYQNALKYNAKGSDIWIIANDMKKMTGKELDPLFGSEGLLRPKSLREMTKLRGQTTEVNTVAADREVAMLQRDNDQSVVEFEDEHSMDLEDEDDEPLILPSPKITKDPKKKSEGGKKKKSQSKRKREE</sequence>
<feature type="region of interest" description="Disordered" evidence="4">
    <location>
        <begin position="73"/>
        <end position="96"/>
    </location>
</feature>